<protein>
    <recommendedName>
        <fullName evidence="4">DUF327 family protein</fullName>
    </recommendedName>
</protein>
<evidence type="ECO:0000256" key="1">
    <source>
        <dbReference type="SAM" id="MobiDB-lite"/>
    </source>
</evidence>
<accession>A5G7Q2</accession>
<dbReference type="RefSeq" id="WP_011940473.1">
    <property type="nucleotide sequence ID" value="NC_009483.1"/>
</dbReference>
<proteinExistence type="predicted"/>
<evidence type="ECO:0000313" key="3">
    <source>
        <dbReference type="Proteomes" id="UP000006695"/>
    </source>
</evidence>
<organism evidence="2 3">
    <name type="scientific">Geotalea uraniireducens (strain Rf4)</name>
    <name type="common">Geobacter uraniireducens</name>
    <dbReference type="NCBI Taxonomy" id="351605"/>
    <lineage>
        <taxon>Bacteria</taxon>
        <taxon>Pseudomonadati</taxon>
        <taxon>Thermodesulfobacteriota</taxon>
        <taxon>Desulfuromonadia</taxon>
        <taxon>Geobacterales</taxon>
        <taxon>Geobacteraceae</taxon>
        <taxon>Geotalea</taxon>
    </lineage>
</organism>
<dbReference type="OrthoDB" id="5396434at2"/>
<feature type="compositionally biased region" description="Basic and acidic residues" evidence="1">
    <location>
        <begin position="1"/>
        <end position="16"/>
    </location>
</feature>
<dbReference type="InterPro" id="IPR024042">
    <property type="entry name" value="TM1646-like_dom_sf"/>
</dbReference>
<dbReference type="InterPro" id="IPR005585">
    <property type="entry name" value="DUF327"/>
</dbReference>
<keyword evidence="3" id="KW-1185">Reference proteome</keyword>
<dbReference type="HOGENOM" id="CLU_147211_0_0_7"/>
<dbReference type="KEGG" id="gur:Gura_3667"/>
<dbReference type="AlphaFoldDB" id="A5G7Q2"/>
<dbReference type="STRING" id="351605.Gura_3667"/>
<dbReference type="Pfam" id="PF03885">
    <property type="entry name" value="DUF327"/>
    <property type="match status" value="1"/>
</dbReference>
<dbReference type="EMBL" id="CP000698">
    <property type="protein sequence ID" value="ABQ27820.1"/>
    <property type="molecule type" value="Genomic_DNA"/>
</dbReference>
<feature type="region of interest" description="Disordered" evidence="1">
    <location>
        <begin position="1"/>
        <end position="21"/>
    </location>
</feature>
<dbReference type="Proteomes" id="UP000006695">
    <property type="component" value="Chromosome"/>
</dbReference>
<name>A5G7Q2_GEOUR</name>
<dbReference type="Gene3D" id="1.20.120.490">
    <property type="entry name" value="Hypothetical protein TM1646-like domain"/>
    <property type="match status" value="1"/>
</dbReference>
<reference evidence="2 3" key="1">
    <citation type="submission" date="2007-05" db="EMBL/GenBank/DDBJ databases">
        <title>Complete sequence of Geobacter uraniireducens Rf4.</title>
        <authorList>
            <consortium name="US DOE Joint Genome Institute"/>
            <person name="Copeland A."/>
            <person name="Lucas S."/>
            <person name="Lapidus A."/>
            <person name="Barry K."/>
            <person name="Detter J.C."/>
            <person name="Glavina del Rio T."/>
            <person name="Hammon N."/>
            <person name="Israni S."/>
            <person name="Dalin E."/>
            <person name="Tice H."/>
            <person name="Pitluck S."/>
            <person name="Chertkov O."/>
            <person name="Brettin T."/>
            <person name="Bruce D."/>
            <person name="Han C."/>
            <person name="Schmutz J."/>
            <person name="Larimer F."/>
            <person name="Land M."/>
            <person name="Hauser L."/>
            <person name="Kyrpides N."/>
            <person name="Mikhailova N."/>
            <person name="Shelobolina E."/>
            <person name="Aklujkar M."/>
            <person name="Lovley D."/>
            <person name="Richardson P."/>
        </authorList>
    </citation>
    <scope>NUCLEOTIDE SEQUENCE [LARGE SCALE GENOMIC DNA]</scope>
    <source>
        <strain evidence="2 3">Rf4</strain>
    </source>
</reference>
<dbReference type="SUPFAM" id="SSF158397">
    <property type="entry name" value="TM1646-like"/>
    <property type="match status" value="1"/>
</dbReference>
<evidence type="ECO:0000313" key="2">
    <source>
        <dbReference type="EMBL" id="ABQ27820.1"/>
    </source>
</evidence>
<gene>
    <name evidence="2" type="ordered locus">Gura_3667</name>
</gene>
<evidence type="ECO:0008006" key="4">
    <source>
        <dbReference type="Google" id="ProtNLM"/>
    </source>
</evidence>
<sequence length="149" mass="16703">MRINDKTGSRQVDKRTKGAALRKAADSGSSLFAKKLGQMSKDSADYAGQLQALKEEIDRAGDSLEKEPTIVNFKIYRDLISAFANKVTSDAYRLELVGGPNSQRCHEIITVIDKEADELYHLIMKEQKNHIKITAQIMKIKGMVVDFML</sequence>